<evidence type="ECO:0000313" key="2">
    <source>
        <dbReference type="EMBL" id="CAB3765799.1"/>
    </source>
</evidence>
<dbReference type="InterPro" id="IPR009081">
    <property type="entry name" value="PP-bd_ACP"/>
</dbReference>
<evidence type="ECO:0000259" key="1">
    <source>
        <dbReference type="Pfam" id="PF00550"/>
    </source>
</evidence>
<gene>
    <name evidence="2" type="primary">acpK</name>
    <name evidence="2" type="ORF">LMG29542_05234</name>
</gene>
<reference evidence="2 3" key="1">
    <citation type="submission" date="2020-04" db="EMBL/GenBank/DDBJ databases">
        <authorList>
            <person name="De Canck E."/>
        </authorList>
    </citation>
    <scope>NUCLEOTIDE SEQUENCE [LARGE SCALE GENOMIC DNA]</scope>
    <source>
        <strain evidence="2 3">LMG 29542</strain>
    </source>
</reference>
<dbReference type="Proteomes" id="UP000494363">
    <property type="component" value="Unassembled WGS sequence"/>
</dbReference>
<dbReference type="NCBIfam" id="NF005502">
    <property type="entry name" value="PRK07117.1"/>
    <property type="match status" value="1"/>
</dbReference>
<proteinExistence type="predicted"/>
<name>A0A6J5EH34_9BURK</name>
<dbReference type="EMBL" id="CADIKH010000028">
    <property type="protein sequence ID" value="CAB3765799.1"/>
    <property type="molecule type" value="Genomic_DNA"/>
</dbReference>
<dbReference type="SUPFAM" id="SSF47336">
    <property type="entry name" value="ACP-like"/>
    <property type="match status" value="1"/>
</dbReference>
<dbReference type="Pfam" id="PF00550">
    <property type="entry name" value="PP-binding"/>
    <property type="match status" value="1"/>
</dbReference>
<dbReference type="RefSeq" id="WP_175229320.1">
    <property type="nucleotide sequence ID" value="NZ_CADIKH010000028.1"/>
</dbReference>
<keyword evidence="3" id="KW-1185">Reference proteome</keyword>
<accession>A0A6J5EH34</accession>
<sequence>MKHDQVLDIIVRHTRETLPHLRSHTFKPTDSLRTLGANSIDRADIIMMTLESLSLSIPLIEMARAENIGELARIIHGKY</sequence>
<organism evidence="2 3">
    <name type="scientific">Paraburkholderia humisilvae</name>
    <dbReference type="NCBI Taxonomy" id="627669"/>
    <lineage>
        <taxon>Bacteria</taxon>
        <taxon>Pseudomonadati</taxon>
        <taxon>Pseudomonadota</taxon>
        <taxon>Betaproteobacteria</taxon>
        <taxon>Burkholderiales</taxon>
        <taxon>Burkholderiaceae</taxon>
        <taxon>Paraburkholderia</taxon>
    </lineage>
</organism>
<dbReference type="InterPro" id="IPR036736">
    <property type="entry name" value="ACP-like_sf"/>
</dbReference>
<dbReference type="AlphaFoldDB" id="A0A6J5EH34"/>
<evidence type="ECO:0000313" key="3">
    <source>
        <dbReference type="Proteomes" id="UP000494363"/>
    </source>
</evidence>
<protein>
    <submittedName>
        <fullName evidence="2">Polyketide biosynthesis acyl-carrier-protein AcpK</fullName>
    </submittedName>
</protein>
<feature type="domain" description="Carrier" evidence="1">
    <location>
        <begin position="25"/>
        <end position="74"/>
    </location>
</feature>
<dbReference type="Gene3D" id="1.10.1200.10">
    <property type="entry name" value="ACP-like"/>
    <property type="match status" value="1"/>
</dbReference>